<keyword evidence="2" id="KW-1185">Reference proteome</keyword>
<name>A0A328TP44_9GAMM</name>
<feature type="non-terminal residue" evidence="1">
    <location>
        <position position="43"/>
    </location>
</feature>
<evidence type="ECO:0000313" key="1">
    <source>
        <dbReference type="EMBL" id="RAP71173.1"/>
    </source>
</evidence>
<comment type="caution">
    <text evidence="1">The sequence shown here is derived from an EMBL/GenBank/DDBJ whole genome shotgun (WGS) entry which is preliminary data.</text>
</comment>
<evidence type="ECO:0000313" key="2">
    <source>
        <dbReference type="Proteomes" id="UP000244334"/>
    </source>
</evidence>
<proteinExistence type="predicted"/>
<reference evidence="1" key="1">
    <citation type="submission" date="2018-04" db="EMBL/GenBank/DDBJ databases">
        <title>Genomes of the Obligate Erwinia dacicola and Facultative Enterobacter sp. OLF Endosymbionts of the Olive Fruit fly, Bactrocera oleae.</title>
        <authorList>
            <person name="Estes A.M."/>
            <person name="Hearn D.J."/>
            <person name="Agarwal S."/>
            <person name="Pierson E.A."/>
            <person name="Dunning-Hotopp J.C."/>
        </authorList>
    </citation>
    <scope>NUCLEOTIDE SEQUENCE [LARGE SCALE GENOMIC DNA]</scope>
    <source>
        <strain evidence="1">Oroville</strain>
    </source>
</reference>
<dbReference type="EMBL" id="LJAM02000189">
    <property type="protein sequence ID" value="RAP71173.1"/>
    <property type="molecule type" value="Genomic_DNA"/>
</dbReference>
<protein>
    <submittedName>
        <fullName evidence="1">Uncharacterized protein</fullName>
    </submittedName>
</protein>
<dbReference type="AlphaFoldDB" id="A0A328TP44"/>
<sequence>MGLLCAEWQRVDYVVFSRLVGTVAKILPFVLLKGFIFQRLCSP</sequence>
<accession>A0A328TP44</accession>
<gene>
    <name evidence="1" type="ORF">ACZ87_02018</name>
</gene>
<dbReference type="Proteomes" id="UP000244334">
    <property type="component" value="Unassembled WGS sequence"/>
</dbReference>
<organism evidence="1 2">
    <name type="scientific">Candidatus Erwinia dacicola</name>
    <dbReference type="NCBI Taxonomy" id="252393"/>
    <lineage>
        <taxon>Bacteria</taxon>
        <taxon>Pseudomonadati</taxon>
        <taxon>Pseudomonadota</taxon>
        <taxon>Gammaproteobacteria</taxon>
        <taxon>Enterobacterales</taxon>
        <taxon>Erwiniaceae</taxon>
        <taxon>Erwinia</taxon>
    </lineage>
</organism>